<sequence length="363" mass="41968">MYTENFDEIEAIAGIKNLVYANGTFRKWQCMKCKFSRILSKTDYEFIAKKAPLKCKRRCRGVLRPCINFTKEKPTDEMIVGLDDDINKADLVLVVGSDMTAPHICVLPYLFKNVPKIYIGEEMPTSFVPTYSILGNCNVICNILQSNDEITPEIEFSYLTERESDLGEHVPVTKKIKDMFNCGLFTSIFQYIMLRKAVSTKALMATNAVSALSQDTYIKSKYIYINKRICLFEHGKAFYIPNMDEKYGFFYCREQLQQLKIIKKVKKNIRYLDTKRKKVNSDKNINEVEEFGEEFAKKMWKILKLDPVDLKENGNVNVPNISPNTTETQSKHLIRNNFKKGKRLLSQVLKSNCHVPSKKICSE</sequence>
<dbReference type="WBParaSite" id="RSKR_0000576700.1">
    <property type="protein sequence ID" value="RSKR_0000576700.1"/>
    <property type="gene ID" value="RSKR_0000576700"/>
</dbReference>
<protein>
    <submittedName>
        <fullName evidence="2">Deacetylase sirtuin-type domain-containing protein</fullName>
    </submittedName>
</protein>
<organism evidence="1 2">
    <name type="scientific">Rhabditophanes sp. KR3021</name>
    <dbReference type="NCBI Taxonomy" id="114890"/>
    <lineage>
        <taxon>Eukaryota</taxon>
        <taxon>Metazoa</taxon>
        <taxon>Ecdysozoa</taxon>
        <taxon>Nematoda</taxon>
        <taxon>Chromadorea</taxon>
        <taxon>Rhabditida</taxon>
        <taxon>Tylenchina</taxon>
        <taxon>Panagrolaimomorpha</taxon>
        <taxon>Strongyloidoidea</taxon>
        <taxon>Alloionematidae</taxon>
        <taxon>Rhabditophanes</taxon>
    </lineage>
</organism>
<accession>A0AC35TZ59</accession>
<proteinExistence type="predicted"/>
<evidence type="ECO:0000313" key="1">
    <source>
        <dbReference type="Proteomes" id="UP000095286"/>
    </source>
</evidence>
<dbReference type="Proteomes" id="UP000095286">
    <property type="component" value="Unplaced"/>
</dbReference>
<reference evidence="2" key="1">
    <citation type="submission" date="2016-11" db="UniProtKB">
        <authorList>
            <consortium name="WormBaseParasite"/>
        </authorList>
    </citation>
    <scope>IDENTIFICATION</scope>
    <source>
        <strain evidence="2">KR3021</strain>
    </source>
</reference>
<evidence type="ECO:0000313" key="2">
    <source>
        <dbReference type="WBParaSite" id="RSKR_0000576700.1"/>
    </source>
</evidence>
<name>A0AC35TZ59_9BILA</name>